<dbReference type="PANTHER" id="PTHR32268">
    <property type="entry name" value="HOMOSERINE O-ACETYLTRANSFERASE"/>
    <property type="match status" value="1"/>
</dbReference>
<evidence type="ECO:0000256" key="5">
    <source>
        <dbReference type="ARBA" id="ARBA00023167"/>
    </source>
</evidence>
<dbReference type="PIRSF" id="PIRSF000443">
    <property type="entry name" value="Homoser_Ac_trans"/>
    <property type="match status" value="1"/>
</dbReference>
<dbReference type="NCBIfam" id="TIGR01392">
    <property type="entry name" value="homoserO_Ac_trn"/>
    <property type="match status" value="1"/>
</dbReference>
<feature type="active site" evidence="7 8">
    <location>
        <position position="341"/>
    </location>
</feature>
<protein>
    <recommendedName>
        <fullName evidence="7">Homoserine O-acetyltransferase</fullName>
        <shortName evidence="7">HAT</shortName>
        <ecNumber evidence="7">2.3.1.31</ecNumber>
    </recommendedName>
    <alternativeName>
        <fullName evidence="7">Homoserine transacetylase</fullName>
        <shortName evidence="7">HTA</shortName>
    </alternativeName>
</protein>
<evidence type="ECO:0000256" key="4">
    <source>
        <dbReference type="ARBA" id="ARBA00022679"/>
    </source>
</evidence>
<dbReference type="NCBIfam" id="NF001209">
    <property type="entry name" value="PRK00175.1"/>
    <property type="match status" value="1"/>
</dbReference>
<feature type="binding site" evidence="7">
    <location>
        <position position="342"/>
    </location>
    <ligand>
        <name>substrate</name>
    </ligand>
</feature>
<dbReference type="GO" id="GO:0009086">
    <property type="term" value="P:methionine biosynthetic process"/>
    <property type="evidence" value="ECO:0007669"/>
    <property type="project" value="UniProtKB-UniRule"/>
</dbReference>
<accession>A0A1G8YTG8</accession>
<dbReference type="EC" id="2.3.1.31" evidence="7"/>
<dbReference type="Pfam" id="PF00561">
    <property type="entry name" value="Abhydrolase_1"/>
    <property type="match status" value="1"/>
</dbReference>
<comment type="pathway">
    <text evidence="7">Amino-acid biosynthesis; L-methionine biosynthesis via de novo pathway; O-acetyl-L-homoserine from L-homoserine: step 1/1.</text>
</comment>
<evidence type="ECO:0000313" key="10">
    <source>
        <dbReference type="EMBL" id="SDK05375.1"/>
    </source>
</evidence>
<dbReference type="InterPro" id="IPR008220">
    <property type="entry name" value="HAT_MetX-like"/>
</dbReference>
<reference evidence="10 11" key="1">
    <citation type="submission" date="2016-10" db="EMBL/GenBank/DDBJ databases">
        <authorList>
            <person name="de Groot N.N."/>
        </authorList>
    </citation>
    <scope>NUCLEOTIDE SEQUENCE [LARGE SCALE GENOMIC DNA]</scope>
    <source>
        <strain evidence="10 11">CGMCC 1.6502</strain>
    </source>
</reference>
<keyword evidence="3 7" id="KW-0028">Amino-acid biosynthesis</keyword>
<comment type="function">
    <text evidence="7">Transfers an acetyl group from acetyl-CoA to L-homoserine, forming acetyl-L-homoserine.</text>
</comment>
<feature type="active site" evidence="7 8">
    <location>
        <position position="308"/>
    </location>
</feature>
<keyword evidence="6 7" id="KW-0012">Acyltransferase</keyword>
<dbReference type="InterPro" id="IPR029058">
    <property type="entry name" value="AB_hydrolase_fold"/>
</dbReference>
<comment type="subcellular location">
    <subcellularLocation>
        <location evidence="7">Cytoplasm</location>
    </subcellularLocation>
</comment>
<evidence type="ECO:0000256" key="8">
    <source>
        <dbReference type="PIRSR" id="PIRSR000443-1"/>
    </source>
</evidence>
<keyword evidence="11" id="KW-1185">Reference proteome</keyword>
<organism evidence="10 11">
    <name type="scientific">Sediminibacillus albus</name>
    <dbReference type="NCBI Taxonomy" id="407036"/>
    <lineage>
        <taxon>Bacteria</taxon>
        <taxon>Bacillati</taxon>
        <taxon>Bacillota</taxon>
        <taxon>Bacilli</taxon>
        <taxon>Bacillales</taxon>
        <taxon>Bacillaceae</taxon>
        <taxon>Sediminibacillus</taxon>
    </lineage>
</organism>
<evidence type="ECO:0000256" key="2">
    <source>
        <dbReference type="ARBA" id="ARBA00022490"/>
    </source>
</evidence>
<name>A0A1G8YTG8_9BACI</name>
<comment type="caution">
    <text evidence="7">Lacks conserved residue(s) required for the propagation of feature annotation.</text>
</comment>
<dbReference type="Proteomes" id="UP000198694">
    <property type="component" value="Unassembled WGS sequence"/>
</dbReference>
<dbReference type="FunFam" id="1.10.1740.110:FF:000001">
    <property type="entry name" value="Homoserine O-acetyltransferase"/>
    <property type="match status" value="1"/>
</dbReference>
<proteinExistence type="inferred from homology"/>
<comment type="catalytic activity">
    <reaction evidence="7">
        <text>L-homoserine + acetyl-CoA = O-acetyl-L-homoserine + CoA</text>
        <dbReference type="Rhea" id="RHEA:13701"/>
        <dbReference type="ChEBI" id="CHEBI:57287"/>
        <dbReference type="ChEBI" id="CHEBI:57288"/>
        <dbReference type="ChEBI" id="CHEBI:57476"/>
        <dbReference type="ChEBI" id="CHEBI:57716"/>
        <dbReference type="EC" id="2.3.1.31"/>
    </reaction>
</comment>
<evidence type="ECO:0000256" key="6">
    <source>
        <dbReference type="ARBA" id="ARBA00023315"/>
    </source>
</evidence>
<comment type="subunit">
    <text evidence="1 7">Homodimer.</text>
</comment>
<dbReference type="GO" id="GO:0005737">
    <property type="term" value="C:cytoplasm"/>
    <property type="evidence" value="ECO:0007669"/>
    <property type="project" value="UniProtKB-SubCell"/>
</dbReference>
<gene>
    <name evidence="7" type="primary">metXA</name>
    <name evidence="10" type="ORF">SAMN05216243_1785</name>
</gene>
<dbReference type="STRING" id="407036.SAMN05216243_1785"/>
<sequence>MEVKTAAARKTGKVSIGDLTLESGTLLRDVELSYERVGQIDAPAILICHALTGSQYAAGDQENQGYWAGMIYSGGYIDTDRFQVISFNVLGGCNGSTGPLSTNPDTGEPYQAKFPFITVRDMVQAQYKALKKLEIDHMAAVMGGSLGGMQVLEWGVMYPEMMDQLFPLAVTPYLSDYAIAFNNIARLAILRDPNWNNGNYSEMAIPESGLSLARMVGMITYRSGDLFNERFSRKQRAPAGNFHDEIAYEVESYLDYQGKKLTKRFDANSYLYLLKAMDTHDIGRGRGGWQQAASYIKAPVTALGYSGDLLFPPTALQELVDQLAESAKPAEYTHVETRFGHDGFLVEFSKWGDVIKEKLER</sequence>
<dbReference type="GO" id="GO:0004414">
    <property type="term" value="F:homoserine O-acetyltransferase activity"/>
    <property type="evidence" value="ECO:0007669"/>
    <property type="project" value="UniProtKB-UniRule"/>
</dbReference>
<dbReference type="Gene3D" id="3.40.50.1820">
    <property type="entry name" value="alpha/beta hydrolase"/>
    <property type="match status" value="1"/>
</dbReference>
<dbReference type="OrthoDB" id="9800754at2"/>
<keyword evidence="5 7" id="KW-0486">Methionine biosynthesis</keyword>
<dbReference type="AlphaFoldDB" id="A0A1G8YTG8"/>
<evidence type="ECO:0000313" key="11">
    <source>
        <dbReference type="Proteomes" id="UP000198694"/>
    </source>
</evidence>
<dbReference type="SUPFAM" id="SSF53474">
    <property type="entry name" value="alpha/beta-Hydrolases"/>
    <property type="match status" value="1"/>
</dbReference>
<dbReference type="EMBL" id="FNFL01000002">
    <property type="protein sequence ID" value="SDK05375.1"/>
    <property type="molecule type" value="Genomic_DNA"/>
</dbReference>
<evidence type="ECO:0000256" key="7">
    <source>
        <dbReference type="HAMAP-Rule" id="MF_00296"/>
    </source>
</evidence>
<dbReference type="PANTHER" id="PTHR32268:SF11">
    <property type="entry name" value="HOMOSERINE O-ACETYLTRANSFERASE"/>
    <property type="match status" value="1"/>
</dbReference>
<feature type="domain" description="AB hydrolase-1" evidence="9">
    <location>
        <begin position="43"/>
        <end position="347"/>
    </location>
</feature>
<evidence type="ECO:0000259" key="9">
    <source>
        <dbReference type="Pfam" id="PF00561"/>
    </source>
</evidence>
<evidence type="ECO:0000256" key="3">
    <source>
        <dbReference type="ARBA" id="ARBA00022605"/>
    </source>
</evidence>
<dbReference type="UniPathway" id="UPA00051">
    <property type="reaction ID" value="UER00074"/>
</dbReference>
<evidence type="ECO:0000256" key="1">
    <source>
        <dbReference type="ARBA" id="ARBA00011738"/>
    </source>
</evidence>
<dbReference type="RefSeq" id="WP_093213159.1">
    <property type="nucleotide sequence ID" value="NZ_FNFL01000002.1"/>
</dbReference>
<feature type="active site" description="Nucleophile" evidence="7 8">
    <location>
        <position position="145"/>
    </location>
</feature>
<comment type="similarity">
    <text evidence="7">Belongs to the AB hydrolase superfamily. MetX family.</text>
</comment>
<feature type="binding site" evidence="7">
    <location>
        <position position="214"/>
    </location>
    <ligand>
        <name>substrate</name>
    </ligand>
</feature>
<keyword evidence="2 7" id="KW-0963">Cytoplasm</keyword>
<dbReference type="GO" id="GO:0009092">
    <property type="term" value="P:homoserine metabolic process"/>
    <property type="evidence" value="ECO:0007669"/>
    <property type="project" value="TreeGrafter"/>
</dbReference>
<dbReference type="Gene3D" id="1.10.1740.110">
    <property type="match status" value="1"/>
</dbReference>
<dbReference type="InterPro" id="IPR000073">
    <property type="entry name" value="AB_hydrolase_1"/>
</dbReference>
<keyword evidence="4 7" id="KW-0808">Transferase</keyword>
<dbReference type="HAMAP" id="MF_00296">
    <property type="entry name" value="MetX_acyltransf"/>
    <property type="match status" value="1"/>
</dbReference>